<evidence type="ECO:0000259" key="1">
    <source>
        <dbReference type="PROSITE" id="PS50097"/>
    </source>
</evidence>
<dbReference type="AlphaFoldDB" id="A0A4Y2E719"/>
<evidence type="ECO:0000313" key="2">
    <source>
        <dbReference type="EMBL" id="GBM24079.1"/>
    </source>
</evidence>
<sequence>MFTVRNNSVRSDMFEQMKSLPTDCILVCRYGNVAAHRLVLSSTSSFFMANITQLPTSSNRIFLPQFDVQDIQVLVDFIYGRAVTVDYDRLLKLVGIAQDLGITAFDTVMY</sequence>
<feature type="domain" description="BTB" evidence="1">
    <location>
        <begin position="22"/>
        <end position="87"/>
    </location>
</feature>
<accession>A0A4Y2E719</accession>
<dbReference type="OrthoDB" id="6053912at2759"/>
<dbReference type="InterPro" id="IPR011333">
    <property type="entry name" value="SKP1/BTB/POZ_sf"/>
</dbReference>
<organism evidence="2 3">
    <name type="scientific">Araneus ventricosus</name>
    <name type="common">Orbweaver spider</name>
    <name type="synonym">Epeira ventricosa</name>
    <dbReference type="NCBI Taxonomy" id="182803"/>
    <lineage>
        <taxon>Eukaryota</taxon>
        <taxon>Metazoa</taxon>
        <taxon>Ecdysozoa</taxon>
        <taxon>Arthropoda</taxon>
        <taxon>Chelicerata</taxon>
        <taxon>Arachnida</taxon>
        <taxon>Araneae</taxon>
        <taxon>Araneomorphae</taxon>
        <taxon>Entelegynae</taxon>
        <taxon>Araneoidea</taxon>
        <taxon>Araneidae</taxon>
        <taxon>Araneus</taxon>
    </lineage>
</organism>
<dbReference type="InterPro" id="IPR000210">
    <property type="entry name" value="BTB/POZ_dom"/>
</dbReference>
<dbReference type="Gene3D" id="3.30.710.10">
    <property type="entry name" value="Potassium Channel Kv1.1, Chain A"/>
    <property type="match status" value="1"/>
</dbReference>
<evidence type="ECO:0000313" key="3">
    <source>
        <dbReference type="Proteomes" id="UP000499080"/>
    </source>
</evidence>
<reference evidence="2 3" key="1">
    <citation type="journal article" date="2019" name="Sci. Rep.">
        <title>Orb-weaving spider Araneus ventricosus genome elucidates the spidroin gene catalogue.</title>
        <authorList>
            <person name="Kono N."/>
            <person name="Nakamura H."/>
            <person name="Ohtoshi R."/>
            <person name="Moran D.A.P."/>
            <person name="Shinohara A."/>
            <person name="Yoshida Y."/>
            <person name="Fujiwara M."/>
            <person name="Mori M."/>
            <person name="Tomita M."/>
            <person name="Arakawa K."/>
        </authorList>
    </citation>
    <scope>NUCLEOTIDE SEQUENCE [LARGE SCALE GENOMIC DNA]</scope>
</reference>
<proteinExistence type="predicted"/>
<protein>
    <recommendedName>
        <fullName evidence="1">BTB domain-containing protein</fullName>
    </recommendedName>
</protein>
<dbReference type="Proteomes" id="UP000499080">
    <property type="component" value="Unassembled WGS sequence"/>
</dbReference>
<dbReference type="Pfam" id="PF00651">
    <property type="entry name" value="BTB"/>
    <property type="match status" value="1"/>
</dbReference>
<dbReference type="EMBL" id="BGPR01000510">
    <property type="protein sequence ID" value="GBM24079.1"/>
    <property type="molecule type" value="Genomic_DNA"/>
</dbReference>
<name>A0A4Y2E719_ARAVE</name>
<comment type="caution">
    <text evidence="2">The sequence shown here is derived from an EMBL/GenBank/DDBJ whole genome shotgun (WGS) entry which is preliminary data.</text>
</comment>
<dbReference type="PROSITE" id="PS50097">
    <property type="entry name" value="BTB"/>
    <property type="match status" value="1"/>
</dbReference>
<dbReference type="SUPFAM" id="SSF54695">
    <property type="entry name" value="POZ domain"/>
    <property type="match status" value="1"/>
</dbReference>
<gene>
    <name evidence="2" type="ORF">AVEN_38278_1</name>
</gene>
<keyword evidence="3" id="KW-1185">Reference proteome</keyword>